<evidence type="ECO:0000313" key="1">
    <source>
        <dbReference type="EMBL" id="KAH7956640.1"/>
    </source>
</evidence>
<dbReference type="Proteomes" id="UP000821837">
    <property type="component" value="Unassembled WGS sequence"/>
</dbReference>
<gene>
    <name evidence="1" type="ORF">HPB52_011433</name>
</gene>
<organism evidence="1 2">
    <name type="scientific">Rhipicephalus sanguineus</name>
    <name type="common">Brown dog tick</name>
    <name type="synonym">Ixodes sanguineus</name>
    <dbReference type="NCBI Taxonomy" id="34632"/>
    <lineage>
        <taxon>Eukaryota</taxon>
        <taxon>Metazoa</taxon>
        <taxon>Ecdysozoa</taxon>
        <taxon>Arthropoda</taxon>
        <taxon>Chelicerata</taxon>
        <taxon>Arachnida</taxon>
        <taxon>Acari</taxon>
        <taxon>Parasitiformes</taxon>
        <taxon>Ixodida</taxon>
        <taxon>Ixodoidea</taxon>
        <taxon>Ixodidae</taxon>
        <taxon>Rhipicephalinae</taxon>
        <taxon>Rhipicephalus</taxon>
        <taxon>Rhipicephalus</taxon>
    </lineage>
</organism>
<reference evidence="1" key="2">
    <citation type="submission" date="2021-09" db="EMBL/GenBank/DDBJ databases">
        <authorList>
            <person name="Jia N."/>
            <person name="Wang J."/>
            <person name="Shi W."/>
            <person name="Du L."/>
            <person name="Sun Y."/>
            <person name="Zhan W."/>
            <person name="Jiang J."/>
            <person name="Wang Q."/>
            <person name="Zhang B."/>
            <person name="Ji P."/>
            <person name="Sakyi L.B."/>
            <person name="Cui X."/>
            <person name="Yuan T."/>
            <person name="Jiang B."/>
            <person name="Yang W."/>
            <person name="Lam T.T.-Y."/>
            <person name="Chang Q."/>
            <person name="Ding S."/>
            <person name="Wang X."/>
            <person name="Zhu J."/>
            <person name="Ruan X."/>
            <person name="Zhao L."/>
            <person name="Wei J."/>
            <person name="Que T."/>
            <person name="Du C."/>
            <person name="Cheng J."/>
            <person name="Dai P."/>
            <person name="Han X."/>
            <person name="Huang E."/>
            <person name="Gao Y."/>
            <person name="Liu J."/>
            <person name="Shao H."/>
            <person name="Ye R."/>
            <person name="Li L."/>
            <person name="Wei W."/>
            <person name="Wang X."/>
            <person name="Wang C."/>
            <person name="Huo Q."/>
            <person name="Li W."/>
            <person name="Guo W."/>
            <person name="Chen H."/>
            <person name="Chen S."/>
            <person name="Zhou L."/>
            <person name="Zhou L."/>
            <person name="Ni X."/>
            <person name="Tian J."/>
            <person name="Zhou Y."/>
            <person name="Sheng Y."/>
            <person name="Liu T."/>
            <person name="Pan Y."/>
            <person name="Xia L."/>
            <person name="Li J."/>
            <person name="Zhao F."/>
            <person name="Cao W."/>
        </authorList>
    </citation>
    <scope>NUCLEOTIDE SEQUENCE</scope>
    <source>
        <strain evidence="1">Rsan-2018</strain>
        <tissue evidence="1">Larvae</tissue>
    </source>
</reference>
<protein>
    <submittedName>
        <fullName evidence="1">Uncharacterized protein</fullName>
    </submittedName>
</protein>
<reference evidence="1" key="1">
    <citation type="journal article" date="2020" name="Cell">
        <title>Large-Scale Comparative Analyses of Tick Genomes Elucidate Their Genetic Diversity and Vector Capacities.</title>
        <authorList>
            <consortium name="Tick Genome and Microbiome Consortium (TIGMIC)"/>
            <person name="Jia N."/>
            <person name="Wang J."/>
            <person name="Shi W."/>
            <person name="Du L."/>
            <person name="Sun Y."/>
            <person name="Zhan W."/>
            <person name="Jiang J.F."/>
            <person name="Wang Q."/>
            <person name="Zhang B."/>
            <person name="Ji P."/>
            <person name="Bell-Sakyi L."/>
            <person name="Cui X.M."/>
            <person name="Yuan T.T."/>
            <person name="Jiang B.G."/>
            <person name="Yang W.F."/>
            <person name="Lam T.T."/>
            <person name="Chang Q.C."/>
            <person name="Ding S.J."/>
            <person name="Wang X.J."/>
            <person name="Zhu J.G."/>
            <person name="Ruan X.D."/>
            <person name="Zhao L."/>
            <person name="Wei J.T."/>
            <person name="Ye R.Z."/>
            <person name="Que T.C."/>
            <person name="Du C.H."/>
            <person name="Zhou Y.H."/>
            <person name="Cheng J.X."/>
            <person name="Dai P.F."/>
            <person name="Guo W.B."/>
            <person name="Han X.H."/>
            <person name="Huang E.J."/>
            <person name="Li L.F."/>
            <person name="Wei W."/>
            <person name="Gao Y.C."/>
            <person name="Liu J.Z."/>
            <person name="Shao H.Z."/>
            <person name="Wang X."/>
            <person name="Wang C.C."/>
            <person name="Yang T.C."/>
            <person name="Huo Q.B."/>
            <person name="Li W."/>
            <person name="Chen H.Y."/>
            <person name="Chen S.E."/>
            <person name="Zhou L.G."/>
            <person name="Ni X.B."/>
            <person name="Tian J.H."/>
            <person name="Sheng Y."/>
            <person name="Liu T."/>
            <person name="Pan Y.S."/>
            <person name="Xia L.Y."/>
            <person name="Li J."/>
            <person name="Zhao F."/>
            <person name="Cao W.C."/>
        </authorList>
    </citation>
    <scope>NUCLEOTIDE SEQUENCE</scope>
    <source>
        <strain evidence="1">Rsan-2018</strain>
    </source>
</reference>
<dbReference type="AlphaFoldDB" id="A0A9D4PVM3"/>
<accession>A0A9D4PVM3</accession>
<evidence type="ECO:0000313" key="2">
    <source>
        <dbReference type="Proteomes" id="UP000821837"/>
    </source>
</evidence>
<proteinExistence type="predicted"/>
<name>A0A9D4PVM3_RHISA</name>
<sequence length="125" mass="13992">MSRASLPGPPLWWPDSLKQTELLAMARLDRRERLDEMRNNRRVYPDPPHSMTRREAALDPYEKNMHLKAMLVGLAILGLIMAQSGAINAASEVEARADPGRAELTERGDVEEARISTHCLESLCG</sequence>
<comment type="caution">
    <text evidence="1">The sequence shown here is derived from an EMBL/GenBank/DDBJ whole genome shotgun (WGS) entry which is preliminary data.</text>
</comment>
<dbReference type="EMBL" id="JABSTV010001250">
    <property type="protein sequence ID" value="KAH7956640.1"/>
    <property type="molecule type" value="Genomic_DNA"/>
</dbReference>
<keyword evidence="2" id="KW-1185">Reference proteome</keyword>